<dbReference type="GO" id="GO:0003700">
    <property type="term" value="F:DNA-binding transcription factor activity"/>
    <property type="evidence" value="ECO:0007669"/>
    <property type="project" value="InterPro"/>
</dbReference>
<evidence type="ECO:0008006" key="6">
    <source>
        <dbReference type="Google" id="ProtNLM"/>
    </source>
</evidence>
<dbReference type="PANTHER" id="PTHR16223:SF389">
    <property type="entry name" value="TRANSCRIPTION FACTOR BHLH133"/>
    <property type="match status" value="1"/>
</dbReference>
<dbReference type="AlphaFoldDB" id="A0A804QQR9"/>
<keyword evidence="2" id="KW-0539">Nucleus</keyword>
<reference evidence="5" key="1">
    <citation type="journal article" date="2009" name="Science">
        <title>The B73 maize genome: complexity, diversity, and dynamics.</title>
        <authorList>
            <person name="Schnable P.S."/>
            <person name="Ware D."/>
            <person name="Fulton R.S."/>
            <person name="Stein J.C."/>
            <person name="Wei F."/>
            <person name="Pasternak S."/>
            <person name="Liang C."/>
            <person name="Zhang J."/>
            <person name="Fulton L."/>
            <person name="Graves T.A."/>
            <person name="Minx P."/>
            <person name="Reily A.D."/>
            <person name="Courtney L."/>
            <person name="Kruchowski S.S."/>
            <person name="Tomlinson C."/>
            <person name="Strong C."/>
            <person name="Delehaunty K."/>
            <person name="Fronick C."/>
            <person name="Courtney B."/>
            <person name="Rock S.M."/>
            <person name="Belter E."/>
            <person name="Du F."/>
            <person name="Kim K."/>
            <person name="Abbott R.M."/>
            <person name="Cotton M."/>
            <person name="Levy A."/>
            <person name="Marchetto P."/>
            <person name="Ochoa K."/>
            <person name="Jackson S.M."/>
            <person name="Gillam B."/>
            <person name="Chen W."/>
            <person name="Yan L."/>
            <person name="Higginbotham J."/>
            <person name="Cardenas M."/>
            <person name="Waligorski J."/>
            <person name="Applebaum E."/>
            <person name="Phelps L."/>
            <person name="Falcone J."/>
            <person name="Kanchi K."/>
            <person name="Thane T."/>
            <person name="Scimone A."/>
            <person name="Thane N."/>
            <person name="Henke J."/>
            <person name="Wang T."/>
            <person name="Ruppert J."/>
            <person name="Shah N."/>
            <person name="Rotter K."/>
            <person name="Hodges J."/>
            <person name="Ingenthron E."/>
            <person name="Cordes M."/>
            <person name="Kohlberg S."/>
            <person name="Sgro J."/>
            <person name="Delgado B."/>
            <person name="Mead K."/>
            <person name="Chinwalla A."/>
            <person name="Leonard S."/>
            <person name="Crouse K."/>
            <person name="Collura K."/>
            <person name="Kudrna D."/>
            <person name="Currie J."/>
            <person name="He R."/>
            <person name="Angelova A."/>
            <person name="Rajasekar S."/>
            <person name="Mueller T."/>
            <person name="Lomeli R."/>
            <person name="Scara G."/>
            <person name="Ko A."/>
            <person name="Delaney K."/>
            <person name="Wissotski M."/>
            <person name="Lopez G."/>
            <person name="Campos D."/>
            <person name="Braidotti M."/>
            <person name="Ashley E."/>
            <person name="Golser W."/>
            <person name="Kim H."/>
            <person name="Lee S."/>
            <person name="Lin J."/>
            <person name="Dujmic Z."/>
            <person name="Kim W."/>
            <person name="Talag J."/>
            <person name="Zuccolo A."/>
            <person name="Fan C."/>
            <person name="Sebastian A."/>
            <person name="Kramer M."/>
            <person name="Spiegel L."/>
            <person name="Nascimento L."/>
            <person name="Zutavern T."/>
            <person name="Miller B."/>
            <person name="Ambroise C."/>
            <person name="Muller S."/>
            <person name="Spooner W."/>
            <person name="Narechania A."/>
            <person name="Ren L."/>
            <person name="Wei S."/>
            <person name="Kumari S."/>
            <person name="Faga B."/>
            <person name="Levy M.J."/>
            <person name="McMahan L."/>
            <person name="Van Buren P."/>
            <person name="Vaughn M.W."/>
            <person name="Ying K."/>
            <person name="Yeh C.-T."/>
            <person name="Emrich S.J."/>
            <person name="Jia Y."/>
            <person name="Kalyanaraman A."/>
            <person name="Hsia A.-P."/>
            <person name="Barbazuk W.B."/>
            <person name="Baucom R.S."/>
            <person name="Brutnell T.P."/>
            <person name="Carpita N.C."/>
            <person name="Chaparro C."/>
            <person name="Chia J.-M."/>
            <person name="Deragon J.-M."/>
            <person name="Estill J.C."/>
            <person name="Fu Y."/>
            <person name="Jeddeloh J.A."/>
            <person name="Han Y."/>
            <person name="Lee H."/>
            <person name="Li P."/>
            <person name="Lisch D.R."/>
            <person name="Liu S."/>
            <person name="Liu Z."/>
            <person name="Nagel D.H."/>
            <person name="McCann M.C."/>
            <person name="SanMiguel P."/>
            <person name="Myers A.M."/>
            <person name="Nettleton D."/>
            <person name="Nguyen J."/>
            <person name="Penning B.W."/>
            <person name="Ponnala L."/>
            <person name="Schneider K.L."/>
            <person name="Schwartz D.C."/>
            <person name="Sharma A."/>
            <person name="Soderlund C."/>
            <person name="Springer N.M."/>
            <person name="Sun Q."/>
            <person name="Wang H."/>
            <person name="Waterman M."/>
            <person name="Westerman R."/>
            <person name="Wolfgruber T.K."/>
            <person name="Yang L."/>
            <person name="Yu Y."/>
            <person name="Zhang L."/>
            <person name="Zhou S."/>
            <person name="Zhu Q."/>
            <person name="Bennetzen J.L."/>
            <person name="Dawe R.K."/>
            <person name="Jiang J."/>
            <person name="Jiang N."/>
            <person name="Presting G.G."/>
            <person name="Wessler S.R."/>
            <person name="Aluru S."/>
            <person name="Martienssen R.A."/>
            <person name="Clifton S.W."/>
            <person name="McCombie W.R."/>
            <person name="Wing R.A."/>
            <person name="Wilson R.K."/>
        </authorList>
    </citation>
    <scope>NUCLEOTIDE SEQUENCE [LARGE SCALE GENOMIC DNA]</scope>
    <source>
        <strain evidence="5">cv. B73</strain>
    </source>
</reference>
<comment type="subcellular location">
    <subcellularLocation>
        <location evidence="1">Nucleus</location>
    </subcellularLocation>
</comment>
<organism evidence="4 5">
    <name type="scientific">Zea mays</name>
    <name type="common">Maize</name>
    <dbReference type="NCBI Taxonomy" id="4577"/>
    <lineage>
        <taxon>Eukaryota</taxon>
        <taxon>Viridiplantae</taxon>
        <taxon>Streptophyta</taxon>
        <taxon>Embryophyta</taxon>
        <taxon>Tracheophyta</taxon>
        <taxon>Spermatophyta</taxon>
        <taxon>Magnoliopsida</taxon>
        <taxon>Liliopsida</taxon>
        <taxon>Poales</taxon>
        <taxon>Poaceae</taxon>
        <taxon>PACMAD clade</taxon>
        <taxon>Panicoideae</taxon>
        <taxon>Andropogonodae</taxon>
        <taxon>Andropogoneae</taxon>
        <taxon>Tripsacinae</taxon>
        <taxon>Zea</taxon>
    </lineage>
</organism>
<feature type="region of interest" description="Disordered" evidence="3">
    <location>
        <begin position="230"/>
        <end position="253"/>
    </location>
</feature>
<keyword evidence="5" id="KW-1185">Reference proteome</keyword>
<dbReference type="OrthoDB" id="1839773at2759"/>
<evidence type="ECO:0000256" key="3">
    <source>
        <dbReference type="SAM" id="MobiDB-lite"/>
    </source>
</evidence>
<sequence length="413" mass="43651">MNRGQFRASPLQQQVIWSADTATASSSSVVMSAFNFNSCHEDQEAFSPNNLPSLSSPSLLFSHDQQQSFPHTGTTTTSPGHQLLANRGAAAGGCLPSLHDGGQENHHMPESWSQMLLAGLVGGDQERCTAALLSKGMDDWGDHAATASAACMVGGGGTKKDEGSAVPQQPPYSFYGSHGHLAAGGDEHEMPAPASKAQLSQMLLASSPRSCVTTSLGSNMLDFSNSAPPMELKRHHHHSDNSSECNSTATAAGSAVKKPRVQAASSSAQSTLKYETCFCTLQVRKERLGDRITALHQIVSPFGKALSYPYMGHGNLTSSSTQNGPAGSERNPAGLFPEYPGQLLNHNHNTGAQQQQPAAVQQPPDEKQGVDDEVKRDLRSRGLCLVPVSCTSHFGGDNAADYWAPAALGGMFR</sequence>
<dbReference type="InterPro" id="IPR045843">
    <property type="entry name" value="IND-like"/>
</dbReference>
<feature type="compositionally biased region" description="Low complexity" evidence="3">
    <location>
        <begin position="352"/>
        <end position="363"/>
    </location>
</feature>
<accession>A0A804QQR9</accession>
<evidence type="ECO:0000313" key="4">
    <source>
        <dbReference type="EnsemblPlants" id="Zm00001eb350430_P001"/>
    </source>
</evidence>
<feature type="compositionally biased region" description="Polar residues" evidence="3">
    <location>
        <begin position="242"/>
        <end position="251"/>
    </location>
</feature>
<dbReference type="GO" id="GO:0005634">
    <property type="term" value="C:nucleus"/>
    <property type="evidence" value="ECO:0007669"/>
    <property type="project" value="UniProtKB-SubCell"/>
</dbReference>
<dbReference type="Proteomes" id="UP000007305">
    <property type="component" value="Chromosome 8"/>
</dbReference>
<gene>
    <name evidence="4" type="primary">LOC100273899</name>
</gene>
<dbReference type="EnsemblPlants" id="Zm00001eb350430_T001">
    <property type="protein sequence ID" value="Zm00001eb350430_P001"/>
    <property type="gene ID" value="Zm00001eb350430"/>
</dbReference>
<evidence type="ECO:0000313" key="5">
    <source>
        <dbReference type="Proteomes" id="UP000007305"/>
    </source>
</evidence>
<dbReference type="PANTHER" id="PTHR16223">
    <property type="entry name" value="TRANSCRIPTION FACTOR BHLH83-RELATED"/>
    <property type="match status" value="1"/>
</dbReference>
<evidence type="ECO:0000256" key="1">
    <source>
        <dbReference type="ARBA" id="ARBA00004123"/>
    </source>
</evidence>
<feature type="region of interest" description="Disordered" evidence="3">
    <location>
        <begin position="316"/>
        <end position="374"/>
    </location>
</feature>
<proteinExistence type="predicted"/>
<name>A0A804QQR9_MAIZE</name>
<reference evidence="4" key="2">
    <citation type="submission" date="2019-07" db="EMBL/GenBank/DDBJ databases">
        <authorList>
            <person name="Seetharam A."/>
            <person name="Woodhouse M."/>
            <person name="Cannon E."/>
        </authorList>
    </citation>
    <scope>NUCLEOTIDE SEQUENCE [LARGE SCALE GENOMIC DNA]</scope>
    <source>
        <strain evidence="4">cv. B73</strain>
    </source>
</reference>
<reference evidence="4" key="3">
    <citation type="submission" date="2021-05" db="UniProtKB">
        <authorList>
            <consortium name="EnsemblPlants"/>
        </authorList>
    </citation>
    <scope>IDENTIFICATION</scope>
    <source>
        <strain evidence="4">cv. B73</strain>
    </source>
</reference>
<protein>
    <recommendedName>
        <fullName evidence="6">Transcription factor bHLH133</fullName>
    </recommendedName>
</protein>
<evidence type="ECO:0000256" key="2">
    <source>
        <dbReference type="ARBA" id="ARBA00023242"/>
    </source>
</evidence>
<feature type="compositionally biased region" description="Polar residues" evidence="3">
    <location>
        <begin position="316"/>
        <end position="325"/>
    </location>
</feature>
<dbReference type="Gramene" id="Zm00001eb350430_T001">
    <property type="protein sequence ID" value="Zm00001eb350430_P001"/>
    <property type="gene ID" value="Zm00001eb350430"/>
</dbReference>
<feature type="compositionally biased region" description="Basic and acidic residues" evidence="3">
    <location>
        <begin position="364"/>
        <end position="374"/>
    </location>
</feature>